<evidence type="ECO:0000313" key="2">
    <source>
        <dbReference type="Proteomes" id="UP000184476"/>
    </source>
</evidence>
<dbReference type="Proteomes" id="UP000184476">
    <property type="component" value="Unassembled WGS sequence"/>
</dbReference>
<accession>A0A1M5AJI5</accession>
<dbReference type="STRING" id="112248.SAMN05444392_11446"/>
<dbReference type="EMBL" id="FQVL01000014">
    <property type="protein sequence ID" value="SHF30438.1"/>
    <property type="molecule type" value="Genomic_DNA"/>
</dbReference>
<protein>
    <submittedName>
        <fullName evidence="1">Fe-S cluster assembly iron-binding protein IscA</fullName>
    </submittedName>
</protein>
<reference evidence="1 2" key="1">
    <citation type="submission" date="2016-11" db="EMBL/GenBank/DDBJ databases">
        <authorList>
            <person name="Jaros S."/>
            <person name="Januszkiewicz K."/>
            <person name="Wedrychowicz H."/>
        </authorList>
    </citation>
    <scope>NUCLEOTIDE SEQUENCE [LARGE SCALE GENOMIC DNA]</scope>
    <source>
        <strain evidence="1 2">DSM 44666</strain>
    </source>
</reference>
<dbReference type="AlphaFoldDB" id="A0A1M5AJI5"/>
<organism evidence="1 2">
    <name type="scientific">Seinonella peptonophila</name>
    <dbReference type="NCBI Taxonomy" id="112248"/>
    <lineage>
        <taxon>Bacteria</taxon>
        <taxon>Bacillati</taxon>
        <taxon>Bacillota</taxon>
        <taxon>Bacilli</taxon>
        <taxon>Bacillales</taxon>
        <taxon>Thermoactinomycetaceae</taxon>
        <taxon>Seinonella</taxon>
    </lineage>
</organism>
<dbReference type="SUPFAM" id="SSF89360">
    <property type="entry name" value="HesB-like domain"/>
    <property type="match status" value="1"/>
</dbReference>
<dbReference type="InterPro" id="IPR035903">
    <property type="entry name" value="HesB-like_dom_sf"/>
</dbReference>
<dbReference type="RefSeq" id="WP_073157210.1">
    <property type="nucleotide sequence ID" value="NZ_FQVL01000014.1"/>
</dbReference>
<name>A0A1M5AJI5_9BACL</name>
<evidence type="ECO:0000313" key="1">
    <source>
        <dbReference type="EMBL" id="SHF30438.1"/>
    </source>
</evidence>
<gene>
    <name evidence="1" type="ORF">SAMN05444392_11446</name>
</gene>
<sequence length="114" mass="12693">MKPTSKQNLHVDISDLAAAKLKWLLTQEQDQSSDWLGFRVIPLTSGCNTPSFAIEMTEWKISDSKIEVKGVPFLYDVATSNWLDGLVIDVNRDTGRFSVYHPNPPEMGGCPLPS</sequence>
<dbReference type="OrthoDB" id="2990822at2"/>
<keyword evidence="2" id="KW-1185">Reference proteome</keyword>
<dbReference type="Gene3D" id="2.60.300.12">
    <property type="entry name" value="HesB-like domain"/>
    <property type="match status" value="1"/>
</dbReference>
<proteinExistence type="predicted"/>